<dbReference type="RefSeq" id="WP_090627470.1">
    <property type="nucleotide sequence ID" value="NZ_FOCP01000002.1"/>
</dbReference>
<dbReference type="GO" id="GO:0046872">
    <property type="term" value="F:metal ion binding"/>
    <property type="evidence" value="ECO:0007669"/>
    <property type="project" value="UniProtKB-KW"/>
</dbReference>
<evidence type="ECO:0000256" key="6">
    <source>
        <dbReference type="ARBA" id="ARBA00022692"/>
    </source>
</evidence>
<comment type="subunit">
    <text evidence="11">Part of an enzyme complex containing four subunits: a flavoprotein, an iron-sulfur protein, plus two membrane-anchoring proteins, SdhC and SdhD. The complex can form homotrimers.</text>
</comment>
<dbReference type="InterPro" id="IPR000701">
    <property type="entry name" value="SuccDH_FuR_B_TM-su"/>
</dbReference>
<accession>A0A1H8B8R5</accession>
<dbReference type="Gene3D" id="1.20.1300.10">
    <property type="entry name" value="Fumarate reductase/succinate dehydrogenase, transmembrane subunit"/>
    <property type="match status" value="1"/>
</dbReference>
<keyword evidence="7 12" id="KW-0479">Metal-binding</keyword>
<evidence type="ECO:0000313" key="15">
    <source>
        <dbReference type="Proteomes" id="UP000199459"/>
    </source>
</evidence>
<dbReference type="PANTHER" id="PTHR10978">
    <property type="entry name" value="SUCCINATE DEHYDROGENASE CYTOCHROME B560 SUBUNIT"/>
    <property type="match status" value="1"/>
</dbReference>
<feature type="transmembrane region" description="Helical" evidence="13">
    <location>
        <begin position="36"/>
        <end position="54"/>
    </location>
</feature>
<feature type="binding site" description="axial binding residue" evidence="12">
    <location>
        <position position="86"/>
    </location>
    <ligand>
        <name>heme</name>
        <dbReference type="ChEBI" id="CHEBI:30413"/>
        <note>ligand shared with second transmembrane subunit</note>
    </ligand>
    <ligandPart>
        <name>Fe</name>
        <dbReference type="ChEBI" id="CHEBI:18248"/>
    </ligandPart>
</feature>
<feature type="transmembrane region" description="Helical" evidence="13">
    <location>
        <begin position="74"/>
        <end position="93"/>
    </location>
</feature>
<keyword evidence="9 12" id="KW-0408">Iron</keyword>
<dbReference type="NCBIfam" id="TIGR02970">
    <property type="entry name" value="succ_dehyd_cytB"/>
    <property type="match status" value="1"/>
</dbReference>
<evidence type="ECO:0000256" key="2">
    <source>
        <dbReference type="ARBA" id="ARBA00004370"/>
    </source>
</evidence>
<dbReference type="GO" id="GO:0006099">
    <property type="term" value="P:tricarboxylic acid cycle"/>
    <property type="evidence" value="ECO:0007669"/>
    <property type="project" value="InterPro"/>
</dbReference>
<comment type="similarity">
    <text evidence="3">Belongs to the cytochrome b560 family.</text>
</comment>
<dbReference type="InterPro" id="IPR014314">
    <property type="entry name" value="Succ_DH_cytb556"/>
</dbReference>
<dbReference type="PANTHER" id="PTHR10978:SF5">
    <property type="entry name" value="SUCCINATE DEHYDROGENASE CYTOCHROME B560 SUBUNIT, MITOCHONDRIAL"/>
    <property type="match status" value="1"/>
</dbReference>
<evidence type="ECO:0000256" key="4">
    <source>
        <dbReference type="ARBA" id="ARBA00020076"/>
    </source>
</evidence>
<protein>
    <recommendedName>
        <fullName evidence="4">Succinate dehydrogenase cytochrome b556 subunit</fullName>
    </recommendedName>
</protein>
<dbReference type="OrthoDB" id="9799441at2"/>
<comment type="cofactor">
    <cofactor evidence="12">
        <name>heme</name>
        <dbReference type="ChEBI" id="CHEBI:30413"/>
    </cofactor>
    <text evidence="12">The heme is bound between the two transmembrane subunits.</text>
</comment>
<dbReference type="AlphaFoldDB" id="A0A1H8B8R5"/>
<evidence type="ECO:0000256" key="7">
    <source>
        <dbReference type="ARBA" id="ARBA00022723"/>
    </source>
</evidence>
<name>A0A1H8B8R5_9PROT</name>
<evidence type="ECO:0000256" key="9">
    <source>
        <dbReference type="ARBA" id="ARBA00023004"/>
    </source>
</evidence>
<organism evidence="14 15">
    <name type="scientific">Nitrosomonas marina</name>
    <dbReference type="NCBI Taxonomy" id="917"/>
    <lineage>
        <taxon>Bacteria</taxon>
        <taxon>Pseudomonadati</taxon>
        <taxon>Pseudomonadota</taxon>
        <taxon>Betaproteobacteria</taxon>
        <taxon>Nitrosomonadales</taxon>
        <taxon>Nitrosomonadaceae</taxon>
        <taxon>Nitrosomonas</taxon>
    </lineage>
</organism>
<evidence type="ECO:0000256" key="10">
    <source>
        <dbReference type="ARBA" id="ARBA00023136"/>
    </source>
</evidence>
<proteinExistence type="inferred from homology"/>
<evidence type="ECO:0000256" key="5">
    <source>
        <dbReference type="ARBA" id="ARBA00022617"/>
    </source>
</evidence>
<gene>
    <name evidence="14" type="ORF">SAMN05216325_102130</name>
</gene>
<evidence type="ECO:0000313" key="14">
    <source>
        <dbReference type="EMBL" id="SEM78514.1"/>
    </source>
</evidence>
<dbReference type="CDD" id="cd03499">
    <property type="entry name" value="SQR_TypeC_SdhC"/>
    <property type="match status" value="1"/>
</dbReference>
<dbReference type="STRING" id="917.SAMN05216326_12129"/>
<evidence type="ECO:0000256" key="8">
    <source>
        <dbReference type="ARBA" id="ARBA00022989"/>
    </source>
</evidence>
<keyword evidence="10 13" id="KW-0472">Membrane</keyword>
<keyword evidence="5 12" id="KW-0349">Heme</keyword>
<dbReference type="InterPro" id="IPR034804">
    <property type="entry name" value="SQR/QFR_C/D"/>
</dbReference>
<dbReference type="EMBL" id="FOCP01000002">
    <property type="protein sequence ID" value="SEM78514.1"/>
    <property type="molecule type" value="Genomic_DNA"/>
</dbReference>
<dbReference type="GO" id="GO:0009055">
    <property type="term" value="F:electron transfer activity"/>
    <property type="evidence" value="ECO:0007669"/>
    <property type="project" value="InterPro"/>
</dbReference>
<reference evidence="14 15" key="1">
    <citation type="submission" date="2016-10" db="EMBL/GenBank/DDBJ databases">
        <authorList>
            <person name="de Groot N.N."/>
        </authorList>
    </citation>
    <scope>NUCLEOTIDE SEQUENCE [LARGE SCALE GENOMIC DNA]</scope>
    <source>
        <strain evidence="14 15">Nm22</strain>
    </source>
</reference>
<dbReference type="SUPFAM" id="SSF81343">
    <property type="entry name" value="Fumarate reductase respiratory complex transmembrane subunits"/>
    <property type="match status" value="1"/>
</dbReference>
<evidence type="ECO:0000256" key="1">
    <source>
        <dbReference type="ARBA" id="ARBA00004050"/>
    </source>
</evidence>
<keyword evidence="6 13" id="KW-0812">Transmembrane</keyword>
<keyword evidence="8 13" id="KW-1133">Transmembrane helix</keyword>
<dbReference type="GO" id="GO:0005886">
    <property type="term" value="C:plasma membrane"/>
    <property type="evidence" value="ECO:0007669"/>
    <property type="project" value="TreeGrafter"/>
</dbReference>
<dbReference type="PIRSF" id="PIRSF000178">
    <property type="entry name" value="SDH_cyt_b560"/>
    <property type="match status" value="1"/>
</dbReference>
<comment type="subcellular location">
    <subcellularLocation>
        <location evidence="2">Membrane</location>
    </subcellularLocation>
</comment>
<dbReference type="Proteomes" id="UP000199459">
    <property type="component" value="Unassembled WGS sequence"/>
</dbReference>
<evidence type="ECO:0000256" key="11">
    <source>
        <dbReference type="ARBA" id="ARBA00025912"/>
    </source>
</evidence>
<sequence length="130" mass="14504">MEAKLLKKQRPKHLNLFKISQPLPAIVSIMHRISGVLLFFPGIPLLLYGLQMLLESADSFEALHTLIQNPLVKGLILMFVWFGLHHLCAGIRYLALDLHYGIALAHARASSKWVLAVSVTLTLAVGITLW</sequence>
<evidence type="ECO:0000256" key="12">
    <source>
        <dbReference type="PIRSR" id="PIRSR000178-1"/>
    </source>
</evidence>
<evidence type="ECO:0000256" key="3">
    <source>
        <dbReference type="ARBA" id="ARBA00007244"/>
    </source>
</evidence>
<comment type="function">
    <text evidence="1">Membrane-anchoring subunit of succinate dehydrogenase (SDH).</text>
</comment>
<evidence type="ECO:0000256" key="13">
    <source>
        <dbReference type="SAM" id="Phobius"/>
    </source>
</evidence>
<feature type="transmembrane region" description="Helical" evidence="13">
    <location>
        <begin position="113"/>
        <end position="129"/>
    </location>
</feature>
<dbReference type="Pfam" id="PF01127">
    <property type="entry name" value="Sdh_cyt"/>
    <property type="match status" value="1"/>
</dbReference>